<dbReference type="PROSITE" id="PS50887">
    <property type="entry name" value="GGDEF"/>
    <property type="match status" value="1"/>
</dbReference>
<dbReference type="CDD" id="cd01949">
    <property type="entry name" value="GGDEF"/>
    <property type="match status" value="1"/>
</dbReference>
<dbReference type="NCBIfam" id="TIGR00254">
    <property type="entry name" value="GGDEF"/>
    <property type="match status" value="1"/>
</dbReference>
<dbReference type="Gene3D" id="3.30.450.20">
    <property type="entry name" value="PAS domain"/>
    <property type="match status" value="1"/>
</dbReference>
<evidence type="ECO:0000313" key="3">
    <source>
        <dbReference type="EMBL" id="MEL0612106.1"/>
    </source>
</evidence>
<evidence type="ECO:0000259" key="2">
    <source>
        <dbReference type="PROSITE" id="PS50887"/>
    </source>
</evidence>
<dbReference type="Gene3D" id="3.30.70.270">
    <property type="match status" value="1"/>
</dbReference>
<protein>
    <recommendedName>
        <fullName evidence="1">diguanylate cyclase</fullName>
        <ecNumber evidence="1">2.7.7.65</ecNumber>
    </recommendedName>
</protein>
<dbReference type="PANTHER" id="PTHR45138">
    <property type="entry name" value="REGULATORY COMPONENTS OF SENSORY TRANSDUCTION SYSTEM"/>
    <property type="match status" value="1"/>
</dbReference>
<dbReference type="SUPFAM" id="SSF55073">
    <property type="entry name" value="Nucleotide cyclase"/>
    <property type="match status" value="1"/>
</dbReference>
<dbReference type="SMART" id="SM00267">
    <property type="entry name" value="GGDEF"/>
    <property type="match status" value="1"/>
</dbReference>
<dbReference type="InterPro" id="IPR029787">
    <property type="entry name" value="Nucleotide_cyclase"/>
</dbReference>
<evidence type="ECO:0000313" key="4">
    <source>
        <dbReference type="Proteomes" id="UP001379949"/>
    </source>
</evidence>
<dbReference type="GO" id="GO:0052621">
    <property type="term" value="F:diguanylate cyclase activity"/>
    <property type="evidence" value="ECO:0007669"/>
    <property type="project" value="UniProtKB-EC"/>
</dbReference>
<accession>A0ABU9G0W9</accession>
<dbReference type="PANTHER" id="PTHR45138:SF24">
    <property type="entry name" value="DIGUANYLATE CYCLASE DGCC-RELATED"/>
    <property type="match status" value="1"/>
</dbReference>
<keyword evidence="3" id="KW-0808">Transferase</keyword>
<organism evidence="3 4">
    <name type="scientific">Marinomonas arenicola</name>
    <dbReference type="NCBI Taxonomy" id="569601"/>
    <lineage>
        <taxon>Bacteria</taxon>
        <taxon>Pseudomonadati</taxon>
        <taxon>Pseudomonadota</taxon>
        <taxon>Gammaproteobacteria</taxon>
        <taxon>Oceanospirillales</taxon>
        <taxon>Oceanospirillaceae</taxon>
        <taxon>Marinomonas</taxon>
    </lineage>
</organism>
<dbReference type="SUPFAM" id="SSF55785">
    <property type="entry name" value="PYP-like sensor domain (PAS domain)"/>
    <property type="match status" value="1"/>
</dbReference>
<dbReference type="EC" id="2.7.7.65" evidence="1"/>
<sequence>MEDSDDFLRLILDSIAENIAVIDEGGGIRFVNHSWSQFGSDNACSITQDWSKMNYLSVCDSAALAGDEFGMLAGNGIKSVIDQKEAYFNLEYPCHSNNEQRWFIMRVSPFELNKERFFVISHQDVTERKLAEKAVEKLARRDGLTNIYNRRAFDEILSEQWQQCLTLKQPISLAVIDLDHFKLLNDTYGHQIGDDCLIAVSALLKNFARRTGDVCARYGGEEFAVIWSYTTLLEALVLSKALLEEIRQLKIPNERSPIAPYMTASIGLVEMTPNRILETRDLIAQADDLLYQAKESGRNKVSSLIVVPSSAVENQN</sequence>
<name>A0ABU9G0W9_9GAMM</name>
<dbReference type="Pfam" id="PF00990">
    <property type="entry name" value="GGDEF"/>
    <property type="match status" value="1"/>
</dbReference>
<dbReference type="RefSeq" id="WP_341566263.1">
    <property type="nucleotide sequence ID" value="NZ_JBAKAR010000001.1"/>
</dbReference>
<comment type="caution">
    <text evidence="3">The sequence shown here is derived from an EMBL/GenBank/DDBJ whole genome shotgun (WGS) entry which is preliminary data.</text>
</comment>
<keyword evidence="3" id="KW-0548">Nucleotidyltransferase</keyword>
<dbReference type="EMBL" id="JBAKAR010000001">
    <property type="protein sequence ID" value="MEL0612106.1"/>
    <property type="molecule type" value="Genomic_DNA"/>
</dbReference>
<proteinExistence type="predicted"/>
<feature type="domain" description="GGDEF" evidence="2">
    <location>
        <begin position="169"/>
        <end position="306"/>
    </location>
</feature>
<dbReference type="InterPro" id="IPR050469">
    <property type="entry name" value="Diguanylate_Cyclase"/>
</dbReference>
<evidence type="ECO:0000256" key="1">
    <source>
        <dbReference type="ARBA" id="ARBA00012528"/>
    </source>
</evidence>
<dbReference type="InterPro" id="IPR000160">
    <property type="entry name" value="GGDEF_dom"/>
</dbReference>
<keyword evidence="4" id="KW-1185">Reference proteome</keyword>
<gene>
    <name evidence="3" type="ORF">V6242_03035</name>
</gene>
<dbReference type="Proteomes" id="UP001379949">
    <property type="component" value="Unassembled WGS sequence"/>
</dbReference>
<dbReference type="InterPro" id="IPR035965">
    <property type="entry name" value="PAS-like_dom_sf"/>
</dbReference>
<reference evidence="3 4" key="1">
    <citation type="submission" date="2024-02" db="EMBL/GenBank/DDBJ databases">
        <title>Bacteria isolated from the canopy kelp, Nereocystis luetkeana.</title>
        <authorList>
            <person name="Pfister C.A."/>
            <person name="Younker I.T."/>
            <person name="Light S.H."/>
        </authorList>
    </citation>
    <scope>NUCLEOTIDE SEQUENCE [LARGE SCALE GENOMIC DNA]</scope>
    <source>
        <strain evidence="3 4">TI.4.07</strain>
    </source>
</reference>
<dbReference type="InterPro" id="IPR043128">
    <property type="entry name" value="Rev_trsase/Diguanyl_cyclase"/>
</dbReference>